<gene>
    <name evidence="14" type="ORF">WA026_012086</name>
</gene>
<reference evidence="14 15" key="1">
    <citation type="submission" date="2023-03" db="EMBL/GenBank/DDBJ databases">
        <title>Genome insight into feeding habits of ladybird beetles.</title>
        <authorList>
            <person name="Li H.-S."/>
            <person name="Huang Y.-H."/>
            <person name="Pang H."/>
        </authorList>
    </citation>
    <scope>NUCLEOTIDE SEQUENCE [LARGE SCALE GENOMIC DNA]</scope>
    <source>
        <strain evidence="14">SYSU_2023b</strain>
        <tissue evidence="14">Whole body</tissue>
    </source>
</reference>
<keyword evidence="7" id="KW-0479">Metal-binding</keyword>
<keyword evidence="5" id="KW-0313">Glucose metabolism</keyword>
<name>A0AAW1V6K1_9CUCU</name>
<evidence type="ECO:0008006" key="16">
    <source>
        <dbReference type="Google" id="ProtNLM"/>
    </source>
</evidence>
<dbReference type="InterPro" id="IPR005846">
    <property type="entry name" value="A-D-PHexomutase_a/b/a-III"/>
</dbReference>
<dbReference type="GO" id="GO:0005634">
    <property type="term" value="C:nucleus"/>
    <property type="evidence" value="ECO:0007669"/>
    <property type="project" value="TreeGrafter"/>
</dbReference>
<evidence type="ECO:0000256" key="5">
    <source>
        <dbReference type="ARBA" id="ARBA00022526"/>
    </source>
</evidence>
<dbReference type="Pfam" id="PF02878">
    <property type="entry name" value="PGM_PMM_I"/>
    <property type="match status" value="1"/>
</dbReference>
<dbReference type="InterPro" id="IPR036900">
    <property type="entry name" value="A-D-PHexomutase_C_sf"/>
</dbReference>
<evidence type="ECO:0000256" key="4">
    <source>
        <dbReference type="ARBA" id="ARBA00022490"/>
    </source>
</evidence>
<evidence type="ECO:0000313" key="15">
    <source>
        <dbReference type="Proteomes" id="UP001431783"/>
    </source>
</evidence>
<keyword evidence="8" id="KW-0460">Magnesium</keyword>
<dbReference type="GO" id="GO:0000287">
    <property type="term" value="F:magnesium ion binding"/>
    <property type="evidence" value="ECO:0007669"/>
    <property type="project" value="InterPro"/>
</dbReference>
<comment type="subcellular location">
    <subcellularLocation>
        <location evidence="2">Cytoplasm</location>
    </subcellularLocation>
</comment>
<dbReference type="AlphaFoldDB" id="A0AAW1V6K1"/>
<accession>A0AAW1V6K1</accession>
<evidence type="ECO:0000256" key="3">
    <source>
        <dbReference type="ARBA" id="ARBA00010231"/>
    </source>
</evidence>
<sequence length="601" mass="68415">MDNPELKKKIAEWLQWDENEKTLSEINKLVEENDHENLSKLLLKRLKFGTAGIRGKMQAGYSGMNDLVIIQTGQGLLRYLEKHEKTLLDRNGVVIGYDGRHNSKRWAEITATIFVNAGYKTKLFGNVVPTPYVAFSSKKYKCAVGVMITASHNPKEDNGYKVYNSNGTQILSPVDKYIQECIVQYQEPWPNSWQTHVIQNNNLVEDPLEEVTLDYTKRLEASIICEHLELNKKTALMFTYTPMHGVGYNYIKKAFNVINIQFKATPEQKDPHPDFPTVVYPNPEEGDSCFDLSFKLADKINSTIVIANDPDADRMACAEKNLKTGKWKIFTGNELGALMGWWMLQCFKCNNPKVPLKNVYMISSTVSSMILKTMAAKEGFSFIDTLTGFKWIGNKAIELAKEGNHVIFGFEEAIGYMCGSQVLDKDAVSASCHLATLATFLKSQKKTLLDKLEEIYRIYGYHVTSNSYFICHYPDVIKSIFDRIRNFDGPNTYPKDVLKGKYVIKNIRDLTTGYDDSQPDKKAILPVDPSSQMITFYFTNGLVVTLRTSGTEPKIKYYTEMCAPPSQTDKEEIHKTMKEQIDAVIEEFLEPQKHDLIPRKS</sequence>
<dbReference type="EMBL" id="JARQZJ010000126">
    <property type="protein sequence ID" value="KAK9890738.1"/>
    <property type="molecule type" value="Genomic_DNA"/>
</dbReference>
<evidence type="ECO:0000259" key="13">
    <source>
        <dbReference type="Pfam" id="PF02880"/>
    </source>
</evidence>
<dbReference type="FunFam" id="3.40.120.10:FF:000035">
    <property type="entry name" value="Pgm3p"/>
    <property type="match status" value="1"/>
</dbReference>
<evidence type="ECO:0000256" key="7">
    <source>
        <dbReference type="ARBA" id="ARBA00022723"/>
    </source>
</evidence>
<dbReference type="InterPro" id="IPR016066">
    <property type="entry name" value="A-D-PHexomutase_CS"/>
</dbReference>
<dbReference type="PROSITE" id="PS00710">
    <property type="entry name" value="PGM_PMM"/>
    <property type="match status" value="1"/>
</dbReference>
<evidence type="ECO:0000256" key="6">
    <source>
        <dbReference type="ARBA" id="ARBA00022553"/>
    </source>
</evidence>
<dbReference type="SUPFAM" id="SSF53738">
    <property type="entry name" value="Phosphoglucomutase, first 3 domains"/>
    <property type="match status" value="3"/>
</dbReference>
<keyword evidence="9" id="KW-0413">Isomerase</keyword>
<dbReference type="InterPro" id="IPR005845">
    <property type="entry name" value="A-D-PHexomutase_a/b/a-II"/>
</dbReference>
<dbReference type="Pfam" id="PF02880">
    <property type="entry name" value="PGM_PMM_III"/>
    <property type="match status" value="1"/>
</dbReference>
<evidence type="ECO:0000256" key="8">
    <source>
        <dbReference type="ARBA" id="ARBA00022842"/>
    </source>
</evidence>
<feature type="domain" description="Alpha-D-phosphohexomutase alpha/beta/alpha" evidence="13">
    <location>
        <begin position="332"/>
        <end position="457"/>
    </location>
</feature>
<evidence type="ECO:0000313" key="14">
    <source>
        <dbReference type="EMBL" id="KAK9890738.1"/>
    </source>
</evidence>
<comment type="cofactor">
    <cofactor evidence="1">
        <name>Mg(2+)</name>
        <dbReference type="ChEBI" id="CHEBI:18420"/>
    </cofactor>
</comment>
<dbReference type="GO" id="GO:0006006">
    <property type="term" value="P:glucose metabolic process"/>
    <property type="evidence" value="ECO:0007669"/>
    <property type="project" value="UniProtKB-KW"/>
</dbReference>
<dbReference type="SUPFAM" id="SSF55957">
    <property type="entry name" value="Phosphoglucomutase, C-terminal domain"/>
    <property type="match status" value="1"/>
</dbReference>
<evidence type="ECO:0000259" key="12">
    <source>
        <dbReference type="Pfam" id="PF02879"/>
    </source>
</evidence>
<dbReference type="InterPro" id="IPR016055">
    <property type="entry name" value="A-D-PHexomutase_a/b/a-I/II/III"/>
</dbReference>
<keyword evidence="15" id="KW-1185">Reference proteome</keyword>
<dbReference type="Gene3D" id="3.40.120.10">
    <property type="entry name" value="Alpha-D-Glucose-1,6-Bisphosphate, subunit A, domain 3"/>
    <property type="match status" value="3"/>
</dbReference>
<dbReference type="GO" id="GO:0006166">
    <property type="term" value="P:purine ribonucleoside salvage"/>
    <property type="evidence" value="ECO:0007669"/>
    <property type="project" value="TreeGrafter"/>
</dbReference>
<dbReference type="GO" id="GO:0005737">
    <property type="term" value="C:cytoplasm"/>
    <property type="evidence" value="ECO:0007669"/>
    <property type="project" value="UniProtKB-SubCell"/>
</dbReference>
<evidence type="ECO:0000259" key="11">
    <source>
        <dbReference type="Pfam" id="PF02878"/>
    </source>
</evidence>
<evidence type="ECO:0000256" key="1">
    <source>
        <dbReference type="ARBA" id="ARBA00001946"/>
    </source>
</evidence>
<dbReference type="InterPro" id="IPR005844">
    <property type="entry name" value="A-D-PHexomutase_a/b/a-I"/>
</dbReference>
<keyword evidence="4" id="KW-0963">Cytoplasm</keyword>
<feature type="domain" description="Alpha-D-phosphohexomutase alpha/beta/alpha" evidence="11">
    <location>
        <begin position="46"/>
        <end position="186"/>
    </location>
</feature>
<evidence type="ECO:0000256" key="2">
    <source>
        <dbReference type="ARBA" id="ARBA00004496"/>
    </source>
</evidence>
<dbReference type="GO" id="GO:0008973">
    <property type="term" value="F:phosphopentomutase activity"/>
    <property type="evidence" value="ECO:0007669"/>
    <property type="project" value="TreeGrafter"/>
</dbReference>
<keyword evidence="10" id="KW-0119">Carbohydrate metabolism</keyword>
<organism evidence="14 15">
    <name type="scientific">Henosepilachna vigintioctopunctata</name>
    <dbReference type="NCBI Taxonomy" id="420089"/>
    <lineage>
        <taxon>Eukaryota</taxon>
        <taxon>Metazoa</taxon>
        <taxon>Ecdysozoa</taxon>
        <taxon>Arthropoda</taxon>
        <taxon>Hexapoda</taxon>
        <taxon>Insecta</taxon>
        <taxon>Pterygota</taxon>
        <taxon>Neoptera</taxon>
        <taxon>Endopterygota</taxon>
        <taxon>Coleoptera</taxon>
        <taxon>Polyphaga</taxon>
        <taxon>Cucujiformia</taxon>
        <taxon>Coccinelloidea</taxon>
        <taxon>Coccinellidae</taxon>
        <taxon>Epilachninae</taxon>
        <taxon>Epilachnini</taxon>
        <taxon>Henosepilachna</taxon>
    </lineage>
</organism>
<keyword evidence="6" id="KW-0597">Phosphoprotein</keyword>
<feature type="domain" description="Alpha-D-phosphohexomutase alpha/beta/alpha" evidence="12">
    <location>
        <begin position="215"/>
        <end position="320"/>
    </location>
</feature>
<comment type="caution">
    <text evidence="14">The sequence shown here is derived from an EMBL/GenBank/DDBJ whole genome shotgun (WGS) entry which is preliminary data.</text>
</comment>
<protein>
    <recommendedName>
        <fullName evidence="16">Phosphoglucomutase-2</fullName>
    </recommendedName>
</protein>
<dbReference type="Pfam" id="PF02879">
    <property type="entry name" value="PGM_PMM_II"/>
    <property type="match status" value="1"/>
</dbReference>
<proteinExistence type="inferred from homology"/>
<comment type="similarity">
    <text evidence="3">Belongs to the phosphohexose mutase family.</text>
</comment>
<evidence type="ECO:0000256" key="10">
    <source>
        <dbReference type="ARBA" id="ARBA00023277"/>
    </source>
</evidence>
<dbReference type="PANTHER" id="PTHR45745:SF1">
    <property type="entry name" value="PHOSPHOGLUCOMUTASE 2B-RELATED"/>
    <property type="match status" value="1"/>
</dbReference>
<evidence type="ECO:0000256" key="9">
    <source>
        <dbReference type="ARBA" id="ARBA00023235"/>
    </source>
</evidence>
<dbReference type="FunFam" id="3.40.120.10:FF:000017">
    <property type="entry name" value="glucose 1,6-bisphosphate synthase"/>
    <property type="match status" value="1"/>
</dbReference>
<dbReference type="CDD" id="cd05799">
    <property type="entry name" value="PGM2"/>
    <property type="match status" value="1"/>
</dbReference>
<dbReference type="Proteomes" id="UP001431783">
    <property type="component" value="Unassembled WGS sequence"/>
</dbReference>
<dbReference type="PANTHER" id="PTHR45745">
    <property type="entry name" value="PHOSPHOMANNOMUTASE 45A"/>
    <property type="match status" value="1"/>
</dbReference>